<dbReference type="RefSeq" id="WP_150891050.1">
    <property type="nucleotide sequence ID" value="NZ_JAFINR010000009.1"/>
</dbReference>
<evidence type="ECO:0000313" key="3">
    <source>
        <dbReference type="Proteomes" id="UP000664801"/>
    </source>
</evidence>
<keyword evidence="3" id="KW-1185">Reference proteome</keyword>
<reference evidence="2 3" key="1">
    <citation type="submission" date="2021-02" db="EMBL/GenBank/DDBJ databases">
        <authorList>
            <person name="Lee Y.-S."/>
        </authorList>
    </citation>
    <scope>NUCLEOTIDE SEQUENCE [LARGE SCALE GENOMIC DNA]</scope>
    <source>
        <strain evidence="2 3">P1L01</strain>
    </source>
</reference>
<dbReference type="EMBL" id="JAFINR010000009">
    <property type="protein sequence ID" value="MBO0364876.1"/>
    <property type="molecule type" value="Genomic_DNA"/>
</dbReference>
<evidence type="ECO:0000313" key="2">
    <source>
        <dbReference type="EMBL" id="MBO0364876.1"/>
    </source>
</evidence>
<accession>A0ABS3GFD9</accession>
<gene>
    <name evidence="2" type="ORF">JR342_07220</name>
</gene>
<keyword evidence="1" id="KW-1133">Transmembrane helix</keyword>
<comment type="caution">
    <text evidence="2">The sequence shown here is derived from an EMBL/GenBank/DDBJ whole genome shotgun (WGS) entry which is preliminary data.</text>
</comment>
<protein>
    <submittedName>
        <fullName evidence="2">Uncharacterized protein</fullName>
    </submittedName>
</protein>
<organism evidence="2 3">
    <name type="scientific">Streptococcus vaginalis</name>
    <dbReference type="NCBI Taxonomy" id="2748301"/>
    <lineage>
        <taxon>Bacteria</taxon>
        <taxon>Bacillati</taxon>
        <taxon>Bacillota</taxon>
        <taxon>Bacilli</taxon>
        <taxon>Lactobacillales</taxon>
        <taxon>Streptococcaceae</taxon>
        <taxon>Streptococcus</taxon>
    </lineage>
</organism>
<name>A0ABS3GFD9_9STRE</name>
<keyword evidence="1" id="KW-0472">Membrane</keyword>
<feature type="transmembrane region" description="Helical" evidence="1">
    <location>
        <begin position="12"/>
        <end position="32"/>
    </location>
</feature>
<keyword evidence="1" id="KW-0812">Transmembrane</keyword>
<evidence type="ECO:0000256" key="1">
    <source>
        <dbReference type="SAM" id="Phobius"/>
    </source>
</evidence>
<proteinExistence type="predicted"/>
<sequence length="373" mass="42077">MEAKVFSKKFIYSVIGGLATLCLIIYLVVVNMSSSTSIVNHLKVSFSGYDGKGELKYNSEEIRQEVEKAVFKKVGFNDKEIESLLLRNTTSIRERFQTMESVNKFEKAEAIIGDLDYRFDKMSNLNNGDKIIFNVSYKGKQSESPVKLETKEFIVKGLSKSTKLSVNELVKDSDVNFTGYNGFGKVKLDDEKFEIQGEVPDKLSNGDKVKVGVKESYVSTLAIEGKIVSNPKETVDIEVKGLKDISEISNIKEVIAKIDDLAKSETSNEASSFFKRTFTIEKQKDFIQYESSSFLTNSKPSLRVTAIYKVNRISDSENKTYYQTFGYSNLEIYGNKLILSDLSYKKSVGFKEFADLDSAIADLKSNDYVEYTK</sequence>
<dbReference type="Proteomes" id="UP000664801">
    <property type="component" value="Unassembled WGS sequence"/>
</dbReference>
<reference evidence="3" key="2">
    <citation type="submission" date="2023-07" db="EMBL/GenBank/DDBJ databases">
        <title>Streptococcus vaginalis sp. nov., a novel bacterial species isolated from vaginal swabs of a pregnant woman with diabetes.</title>
        <authorList>
            <person name="Chen Y.-S."/>
        </authorList>
    </citation>
    <scope>NUCLEOTIDE SEQUENCE [LARGE SCALE GENOMIC DNA]</scope>
    <source>
        <strain evidence="3">P1L01</strain>
    </source>
</reference>